<evidence type="ECO:0000313" key="2">
    <source>
        <dbReference type="Proteomes" id="UP000790709"/>
    </source>
</evidence>
<gene>
    <name evidence="1" type="ORF">BV22DRAFT_1027111</name>
</gene>
<reference evidence="1" key="1">
    <citation type="journal article" date="2021" name="New Phytol.">
        <title>Evolutionary innovations through gain and loss of genes in the ectomycorrhizal Boletales.</title>
        <authorList>
            <person name="Wu G."/>
            <person name="Miyauchi S."/>
            <person name="Morin E."/>
            <person name="Kuo A."/>
            <person name="Drula E."/>
            <person name="Varga T."/>
            <person name="Kohler A."/>
            <person name="Feng B."/>
            <person name="Cao Y."/>
            <person name="Lipzen A."/>
            <person name="Daum C."/>
            <person name="Hundley H."/>
            <person name="Pangilinan J."/>
            <person name="Johnson J."/>
            <person name="Barry K."/>
            <person name="LaButti K."/>
            <person name="Ng V."/>
            <person name="Ahrendt S."/>
            <person name="Min B."/>
            <person name="Choi I.G."/>
            <person name="Park H."/>
            <person name="Plett J.M."/>
            <person name="Magnuson J."/>
            <person name="Spatafora J.W."/>
            <person name="Nagy L.G."/>
            <person name="Henrissat B."/>
            <person name="Grigoriev I.V."/>
            <person name="Yang Z.L."/>
            <person name="Xu J."/>
            <person name="Martin F.M."/>
        </authorList>
    </citation>
    <scope>NUCLEOTIDE SEQUENCE</scope>
    <source>
        <strain evidence="1">KUC20120723A-06</strain>
    </source>
</reference>
<keyword evidence="2" id="KW-1185">Reference proteome</keyword>
<dbReference type="Proteomes" id="UP000790709">
    <property type="component" value="Unassembled WGS sequence"/>
</dbReference>
<accession>A0ACB8AUG4</accession>
<protein>
    <submittedName>
        <fullName evidence="1">Uncharacterized protein</fullName>
    </submittedName>
</protein>
<sequence length="166" mass="18929">MSSPCNRNHIRKYCWLINRSGKRDGWLPIDKGQEQNIKDIKVTYHSLGPGATWGYLHKVSPCIPTLRALQRHMEDEFKTVTRGSRHGTPAKDADVSKLTEQYVKSGIHEYQAGRHLKAKNQAEDYLTMGVIDLERQGTIDSWWDSRSYPRSTVELWGDGSNALSNS</sequence>
<organism evidence="1 2">
    <name type="scientific">Leucogyrophana mollusca</name>
    <dbReference type="NCBI Taxonomy" id="85980"/>
    <lineage>
        <taxon>Eukaryota</taxon>
        <taxon>Fungi</taxon>
        <taxon>Dikarya</taxon>
        <taxon>Basidiomycota</taxon>
        <taxon>Agaricomycotina</taxon>
        <taxon>Agaricomycetes</taxon>
        <taxon>Agaricomycetidae</taxon>
        <taxon>Boletales</taxon>
        <taxon>Boletales incertae sedis</taxon>
        <taxon>Leucogyrophana</taxon>
    </lineage>
</organism>
<name>A0ACB8AUG4_9AGAM</name>
<comment type="caution">
    <text evidence="1">The sequence shown here is derived from an EMBL/GenBank/DDBJ whole genome shotgun (WGS) entry which is preliminary data.</text>
</comment>
<dbReference type="EMBL" id="MU267360">
    <property type="protein sequence ID" value="KAH7917005.1"/>
    <property type="molecule type" value="Genomic_DNA"/>
</dbReference>
<evidence type="ECO:0000313" key="1">
    <source>
        <dbReference type="EMBL" id="KAH7917005.1"/>
    </source>
</evidence>
<proteinExistence type="predicted"/>